<evidence type="ECO:0000313" key="2">
    <source>
        <dbReference type="WBParaSite" id="TMUE_2000009235.1"/>
    </source>
</evidence>
<dbReference type="WBParaSite" id="TMUE_2000009235.1">
    <property type="protein sequence ID" value="TMUE_2000009235.1"/>
    <property type="gene ID" value="WBGene00293683"/>
</dbReference>
<dbReference type="Proteomes" id="UP000046395">
    <property type="component" value="Unassembled WGS sequence"/>
</dbReference>
<organism evidence="1 2">
    <name type="scientific">Trichuris muris</name>
    <name type="common">Mouse whipworm</name>
    <dbReference type="NCBI Taxonomy" id="70415"/>
    <lineage>
        <taxon>Eukaryota</taxon>
        <taxon>Metazoa</taxon>
        <taxon>Ecdysozoa</taxon>
        <taxon>Nematoda</taxon>
        <taxon>Enoplea</taxon>
        <taxon>Dorylaimia</taxon>
        <taxon>Trichinellida</taxon>
        <taxon>Trichuridae</taxon>
        <taxon>Trichuris</taxon>
    </lineage>
</organism>
<name>A0A5S6QPS1_TRIMR</name>
<protein>
    <submittedName>
        <fullName evidence="2">Reverse transcriptase RNase H-like domain-containing protein</fullName>
    </submittedName>
</protein>
<dbReference type="AlphaFoldDB" id="A0A5S6QPS1"/>
<evidence type="ECO:0000313" key="1">
    <source>
        <dbReference type="Proteomes" id="UP000046395"/>
    </source>
</evidence>
<keyword evidence="1" id="KW-1185">Reference proteome</keyword>
<reference evidence="2" key="1">
    <citation type="submission" date="2019-12" db="UniProtKB">
        <authorList>
            <consortium name="WormBaseParasite"/>
        </authorList>
    </citation>
    <scope>IDENTIFICATION</scope>
</reference>
<proteinExistence type="predicted"/>
<accession>A0A5S6QPS1</accession>
<sequence length="138" mass="15919">MHEGGPPALFALARELPTFYFRRIDDKSSCPSNDFSLPLTQTVHCSCHQMISKHSKKQNKLWRKPLAFLIQVEWSVDASVFLIAAFSTERIHWLEGRTFTIFTDHKPIVQSVHRASAMCVILRADRTRWLTHCPGLTR</sequence>